<evidence type="ECO:0000256" key="6">
    <source>
        <dbReference type="ARBA" id="ARBA00023277"/>
    </source>
</evidence>
<keyword evidence="2 9" id="KW-0963">Cytoplasm</keyword>
<dbReference type="NCBIfam" id="TIGR00213">
    <property type="entry name" value="GmhB_yaeD"/>
    <property type="match status" value="1"/>
</dbReference>
<feature type="binding site" evidence="13">
    <location>
        <position position="140"/>
    </location>
    <ligand>
        <name>Mg(2+)</name>
        <dbReference type="ChEBI" id="CHEBI:18420"/>
    </ligand>
</feature>
<feature type="site" description="Contributes to substrate recognition" evidence="12">
    <location>
        <position position="113"/>
    </location>
</feature>
<feature type="site" description="Stabilizes the phosphoryl group" evidence="12">
    <location>
        <position position="114"/>
    </location>
</feature>
<evidence type="ECO:0000256" key="3">
    <source>
        <dbReference type="ARBA" id="ARBA00022723"/>
    </source>
</evidence>
<reference evidence="15" key="1">
    <citation type="submission" date="2018-08" db="EMBL/GenBank/DDBJ databases">
        <title>Thalassotalea euphylliae genome.</title>
        <authorList>
            <person name="Summers S."/>
            <person name="Rice S.A."/>
            <person name="Freckelton M.L."/>
            <person name="Nedved B.T."/>
            <person name="Hadfield M.G."/>
        </authorList>
    </citation>
    <scope>NUCLEOTIDE SEQUENCE [LARGE SCALE GENOMIC DNA]</scope>
    <source>
        <strain evidence="15">H3</strain>
    </source>
</reference>
<protein>
    <recommendedName>
        <fullName evidence="7 9">D,D-heptose 1,7-bisphosphate phosphatase</fullName>
        <ecNumber evidence="9">3.1.3.-</ecNumber>
    </recommendedName>
</protein>
<feature type="active site" description="Nucleophile" evidence="10">
    <location>
        <position position="11"/>
    </location>
</feature>
<feature type="binding site" evidence="13">
    <location>
        <position position="92"/>
    </location>
    <ligand>
        <name>Zn(2+)</name>
        <dbReference type="ChEBI" id="CHEBI:29105"/>
    </ligand>
</feature>
<dbReference type="PIRSF" id="PIRSF004682">
    <property type="entry name" value="GmhB"/>
    <property type="match status" value="1"/>
</dbReference>
<keyword evidence="15" id="KW-1185">Reference proteome</keyword>
<dbReference type="FunFam" id="3.40.50.1000:FF:000037">
    <property type="entry name" value="D,D-heptose 1,7-bisphosphate phosphatase"/>
    <property type="match status" value="1"/>
</dbReference>
<accession>A0A3E0U6D9</accession>
<dbReference type="Gene3D" id="3.40.50.1000">
    <property type="entry name" value="HAD superfamily/HAD-like"/>
    <property type="match status" value="1"/>
</dbReference>
<evidence type="ECO:0000256" key="13">
    <source>
        <dbReference type="PIRSR" id="PIRSR004682-4"/>
    </source>
</evidence>
<evidence type="ECO:0000256" key="8">
    <source>
        <dbReference type="ARBA" id="ARBA00061616"/>
    </source>
</evidence>
<feature type="binding site" evidence="13">
    <location>
        <position position="9"/>
    </location>
    <ligand>
        <name>Mg(2+)</name>
        <dbReference type="ChEBI" id="CHEBI:18420"/>
    </ligand>
</feature>
<feature type="binding site" evidence="11">
    <location>
        <begin position="113"/>
        <end position="114"/>
    </location>
    <ligand>
        <name>substrate</name>
    </ligand>
</feature>
<feature type="binding site" evidence="13">
    <location>
        <position position="11"/>
    </location>
    <ligand>
        <name>Mg(2+)</name>
        <dbReference type="ChEBI" id="CHEBI:18420"/>
    </ligand>
</feature>
<name>A0A3E0U6D9_9GAMM</name>
<feature type="binding site" evidence="13">
    <location>
        <position position="112"/>
    </location>
    <ligand>
        <name>Zn(2+)</name>
        <dbReference type="ChEBI" id="CHEBI:29105"/>
    </ligand>
</feature>
<dbReference type="InterPro" id="IPR004446">
    <property type="entry name" value="Heptose_bisP_phosphatase"/>
</dbReference>
<evidence type="ECO:0000256" key="11">
    <source>
        <dbReference type="PIRSR" id="PIRSR004682-2"/>
    </source>
</evidence>
<comment type="cofactor">
    <cofactor evidence="13">
        <name>Zn(2+)</name>
        <dbReference type="ChEBI" id="CHEBI:29105"/>
    </cofactor>
</comment>
<comment type="similarity">
    <text evidence="8 9">Belongs to the gmhB family.</text>
</comment>
<feature type="binding site" evidence="11">
    <location>
        <begin position="51"/>
        <end position="54"/>
    </location>
    <ligand>
        <name>substrate</name>
    </ligand>
</feature>
<dbReference type="InterPro" id="IPR006549">
    <property type="entry name" value="HAD-SF_hydro_IIIA"/>
</dbReference>
<dbReference type="PANTHER" id="PTHR42891">
    <property type="entry name" value="D-GLYCERO-BETA-D-MANNO-HEPTOSE-1,7-BISPHOSPHATE 7-PHOSPHATASE"/>
    <property type="match status" value="1"/>
</dbReference>
<dbReference type="NCBIfam" id="TIGR01662">
    <property type="entry name" value="HAD-SF-IIIA"/>
    <property type="match status" value="1"/>
</dbReference>
<evidence type="ECO:0000313" key="14">
    <source>
        <dbReference type="EMBL" id="REL32496.1"/>
    </source>
</evidence>
<dbReference type="InterPro" id="IPR006543">
    <property type="entry name" value="Histidinol-phos"/>
</dbReference>
<evidence type="ECO:0000256" key="1">
    <source>
        <dbReference type="ARBA" id="ARBA00004496"/>
    </source>
</evidence>
<feature type="binding site" evidence="13">
    <location>
        <position position="90"/>
    </location>
    <ligand>
        <name>Zn(2+)</name>
        <dbReference type="ChEBI" id="CHEBI:29105"/>
    </ligand>
</feature>
<feature type="binding site" evidence="13">
    <location>
        <position position="110"/>
    </location>
    <ligand>
        <name>Zn(2+)</name>
        <dbReference type="ChEBI" id="CHEBI:29105"/>
    </ligand>
</feature>
<feature type="binding site" evidence="11">
    <location>
        <begin position="17"/>
        <end position="20"/>
    </location>
    <ligand>
        <name>substrate</name>
    </ligand>
</feature>
<comment type="caution">
    <text evidence="14">The sequence shown here is derived from an EMBL/GenBank/DDBJ whole genome shotgun (WGS) entry which is preliminary data.</text>
</comment>
<dbReference type="NCBIfam" id="NF006506">
    <property type="entry name" value="PRK08942.1"/>
    <property type="match status" value="1"/>
</dbReference>
<evidence type="ECO:0000313" key="15">
    <source>
        <dbReference type="Proteomes" id="UP000256899"/>
    </source>
</evidence>
<evidence type="ECO:0000256" key="4">
    <source>
        <dbReference type="ARBA" id="ARBA00022801"/>
    </source>
</evidence>
<dbReference type="PANTHER" id="PTHR42891:SF1">
    <property type="entry name" value="D-GLYCERO-BETA-D-MANNO-HEPTOSE-1,7-BISPHOSPHATE 7-PHOSPHATASE"/>
    <property type="match status" value="1"/>
</dbReference>
<dbReference type="Proteomes" id="UP000256899">
    <property type="component" value="Unassembled WGS sequence"/>
</dbReference>
<dbReference type="CDD" id="cd07503">
    <property type="entry name" value="HAD_HisB-N"/>
    <property type="match status" value="1"/>
</dbReference>
<feature type="binding site" evidence="11">
    <location>
        <begin position="9"/>
        <end position="11"/>
    </location>
    <ligand>
        <name>substrate</name>
    </ligand>
</feature>
<dbReference type="GO" id="GO:0016791">
    <property type="term" value="F:phosphatase activity"/>
    <property type="evidence" value="ECO:0007669"/>
    <property type="project" value="InterPro"/>
</dbReference>
<dbReference type="GO" id="GO:0046872">
    <property type="term" value="F:metal ion binding"/>
    <property type="evidence" value="ECO:0007669"/>
    <property type="project" value="UniProtKB-KW"/>
</dbReference>
<feature type="binding site" evidence="13">
    <location>
        <position position="139"/>
    </location>
    <ligand>
        <name>Mg(2+)</name>
        <dbReference type="ChEBI" id="CHEBI:18420"/>
    </ligand>
</feature>
<dbReference type="InterPro" id="IPR023214">
    <property type="entry name" value="HAD_sf"/>
</dbReference>
<comment type="cofactor">
    <cofactor evidence="13">
        <name>Mg(2+)</name>
        <dbReference type="ChEBI" id="CHEBI:18420"/>
    </cofactor>
</comment>
<evidence type="ECO:0000256" key="12">
    <source>
        <dbReference type="PIRSR" id="PIRSR004682-3"/>
    </source>
</evidence>
<feature type="active site" description="Nucleophile" evidence="10">
    <location>
        <position position="9"/>
    </location>
</feature>
<dbReference type="EC" id="3.1.3.-" evidence="9"/>
<evidence type="ECO:0000256" key="10">
    <source>
        <dbReference type="PIRSR" id="PIRSR004682-1"/>
    </source>
</evidence>
<sequence length="184" mass="20776">MMKKALFLDRDGIINIDHGYVHKIEEFEFVDGIFDVCRYALDMGFEIIVITNQAGIARGYYSVSDFEVLTNWMKVEFAKRDIPISDVYFCPHHPEPKNQEQGHNEFVKTCDCRKPAPGMILQAAKDHNINIAHSAFIGDKVSDMKAAEAAGIHNKILVSSQYQDDGNTHAHRINCIKEAAAFLC</sequence>
<dbReference type="GO" id="GO:0005737">
    <property type="term" value="C:cytoplasm"/>
    <property type="evidence" value="ECO:0007669"/>
    <property type="project" value="UniProtKB-SubCell"/>
</dbReference>
<evidence type="ECO:0000256" key="9">
    <source>
        <dbReference type="PIRNR" id="PIRNR004682"/>
    </source>
</evidence>
<dbReference type="SUPFAM" id="SSF56784">
    <property type="entry name" value="HAD-like"/>
    <property type="match status" value="1"/>
</dbReference>
<feature type="site" description="Stabilizes the phosphoryl group" evidence="12">
    <location>
        <position position="51"/>
    </location>
</feature>
<dbReference type="AlphaFoldDB" id="A0A3E0U6D9"/>
<keyword evidence="6 9" id="KW-0119">Carbohydrate metabolism</keyword>
<keyword evidence="3 13" id="KW-0479">Metal-binding</keyword>
<evidence type="ECO:0000256" key="5">
    <source>
        <dbReference type="ARBA" id="ARBA00022833"/>
    </source>
</evidence>
<dbReference type="InterPro" id="IPR036412">
    <property type="entry name" value="HAD-like_sf"/>
</dbReference>
<keyword evidence="4 9" id="KW-0378">Hydrolase</keyword>
<dbReference type="Pfam" id="PF13242">
    <property type="entry name" value="Hydrolase_like"/>
    <property type="match status" value="1"/>
</dbReference>
<evidence type="ECO:0000256" key="2">
    <source>
        <dbReference type="ARBA" id="ARBA00022490"/>
    </source>
</evidence>
<dbReference type="EMBL" id="QUOT01000001">
    <property type="protein sequence ID" value="REL32496.1"/>
    <property type="molecule type" value="Genomic_DNA"/>
</dbReference>
<organism evidence="14 15">
    <name type="scientific">Thalassotalea euphylliae</name>
    <dbReference type="NCBI Taxonomy" id="1655234"/>
    <lineage>
        <taxon>Bacteria</taxon>
        <taxon>Pseudomonadati</taxon>
        <taxon>Pseudomonadota</taxon>
        <taxon>Gammaproteobacteria</taxon>
        <taxon>Alteromonadales</taxon>
        <taxon>Colwelliaceae</taxon>
        <taxon>Thalassotalea</taxon>
    </lineage>
</organism>
<dbReference type="NCBIfam" id="TIGR01656">
    <property type="entry name" value="Histidinol-ppas"/>
    <property type="match status" value="1"/>
</dbReference>
<keyword evidence="5 13" id="KW-0862">Zinc</keyword>
<keyword evidence="13" id="KW-0460">Magnesium</keyword>
<dbReference type="GO" id="GO:0005975">
    <property type="term" value="P:carbohydrate metabolic process"/>
    <property type="evidence" value="ECO:0007669"/>
    <property type="project" value="InterPro"/>
</dbReference>
<proteinExistence type="inferred from homology"/>
<comment type="subcellular location">
    <subcellularLocation>
        <location evidence="1 9">Cytoplasm</location>
    </subcellularLocation>
</comment>
<gene>
    <name evidence="14" type="ORF">DXX94_18235</name>
</gene>
<feature type="binding site" evidence="11">
    <location>
        <position position="140"/>
    </location>
    <ligand>
        <name>substrate</name>
    </ligand>
</feature>
<evidence type="ECO:0000256" key="7">
    <source>
        <dbReference type="ARBA" id="ARBA00031828"/>
    </source>
</evidence>